<feature type="compositionally biased region" description="Gly residues" evidence="1">
    <location>
        <begin position="128"/>
        <end position="148"/>
    </location>
</feature>
<comment type="caution">
    <text evidence="2">The sequence shown here is derived from an EMBL/GenBank/DDBJ whole genome shotgun (WGS) entry which is preliminary data.</text>
</comment>
<proteinExistence type="predicted"/>
<sequence>MVVTSASVHSLSQDFSLPGKAEGPDLEWYMEWTGRREMLPITRLRDPLPMSSSYGTEELWHLTHGMRRLVLAESARDTQRLQEFTDELVIVHMQINSIYHQLYAHLRRGRNVRVIQPPPKGGARTRQGGSGLQTRGGGSSRRGRGFGGEKNTARYLLPRSVLFTAKSLISKPTSSTPFTVLQFTLRSSIGNLFTIWYYTLLSTPQPQMYSSSSNSTIPDPPGLSSSSSSDDLILDCAATICILHQAAMNIVVEDATSSYDGSVMGH</sequence>
<reference evidence="2 3" key="1">
    <citation type="journal article" date="2020" name="IScience">
        <title>Genome Sequencing of the Endangered Kingdonia uniflora (Circaeasteraceae, Ranunculales) Reveals Potential Mechanisms of Evolutionary Specialization.</title>
        <authorList>
            <person name="Sun Y."/>
            <person name="Deng T."/>
            <person name="Zhang A."/>
            <person name="Moore M.J."/>
            <person name="Landis J.B."/>
            <person name="Lin N."/>
            <person name="Zhang H."/>
            <person name="Zhang X."/>
            <person name="Huang J."/>
            <person name="Zhang X."/>
            <person name="Sun H."/>
            <person name="Wang H."/>
        </authorList>
    </citation>
    <scope>NUCLEOTIDE SEQUENCE [LARGE SCALE GENOMIC DNA]</scope>
    <source>
        <strain evidence="2">TB1705</strain>
        <tissue evidence="2">Leaf</tissue>
    </source>
</reference>
<evidence type="ECO:0000256" key="1">
    <source>
        <dbReference type="SAM" id="MobiDB-lite"/>
    </source>
</evidence>
<gene>
    <name evidence="2" type="ORF">GIB67_019688</name>
</gene>
<organism evidence="2 3">
    <name type="scientific">Kingdonia uniflora</name>
    <dbReference type="NCBI Taxonomy" id="39325"/>
    <lineage>
        <taxon>Eukaryota</taxon>
        <taxon>Viridiplantae</taxon>
        <taxon>Streptophyta</taxon>
        <taxon>Embryophyta</taxon>
        <taxon>Tracheophyta</taxon>
        <taxon>Spermatophyta</taxon>
        <taxon>Magnoliopsida</taxon>
        <taxon>Ranunculales</taxon>
        <taxon>Circaeasteraceae</taxon>
        <taxon>Kingdonia</taxon>
    </lineage>
</organism>
<dbReference type="AlphaFoldDB" id="A0A7J7MK19"/>
<evidence type="ECO:0000313" key="3">
    <source>
        <dbReference type="Proteomes" id="UP000541444"/>
    </source>
</evidence>
<evidence type="ECO:0000313" key="2">
    <source>
        <dbReference type="EMBL" id="KAF6155162.1"/>
    </source>
</evidence>
<name>A0A7J7MK19_9MAGN</name>
<keyword evidence="3" id="KW-1185">Reference proteome</keyword>
<dbReference type="EMBL" id="JACGCM010001428">
    <property type="protein sequence ID" value="KAF6155162.1"/>
    <property type="molecule type" value="Genomic_DNA"/>
</dbReference>
<feature type="region of interest" description="Disordered" evidence="1">
    <location>
        <begin position="115"/>
        <end position="150"/>
    </location>
</feature>
<dbReference type="Proteomes" id="UP000541444">
    <property type="component" value="Unassembled WGS sequence"/>
</dbReference>
<protein>
    <submittedName>
        <fullName evidence="2">Uncharacterized protein</fullName>
    </submittedName>
</protein>
<feature type="non-terminal residue" evidence="2">
    <location>
        <position position="1"/>
    </location>
</feature>
<accession>A0A7J7MK19</accession>